<reference evidence="2 3" key="1">
    <citation type="submission" date="2015-09" db="EMBL/GenBank/DDBJ databases">
        <title>Draft genome sequence of Kouleothrix aurantiaca JCM 19913.</title>
        <authorList>
            <person name="Hemp J."/>
        </authorList>
    </citation>
    <scope>NUCLEOTIDE SEQUENCE [LARGE SCALE GENOMIC DNA]</scope>
    <source>
        <strain evidence="2 3">COM-B</strain>
    </source>
</reference>
<comment type="caution">
    <text evidence="2">The sequence shown here is derived from an EMBL/GenBank/DDBJ whole genome shotgun (WGS) entry which is preliminary data.</text>
</comment>
<dbReference type="EMBL" id="LJCR01002291">
    <property type="protein sequence ID" value="KPV48942.1"/>
    <property type="molecule type" value="Genomic_DNA"/>
</dbReference>
<gene>
    <name evidence="2" type="ORF">SE17_35365</name>
</gene>
<proteinExistence type="predicted"/>
<accession>A0A0P9D0I9</accession>
<feature type="compositionally biased region" description="Low complexity" evidence="1">
    <location>
        <begin position="37"/>
        <end position="46"/>
    </location>
</feature>
<protein>
    <submittedName>
        <fullName evidence="2">Uncharacterized protein</fullName>
    </submittedName>
</protein>
<feature type="non-terminal residue" evidence="2">
    <location>
        <position position="149"/>
    </location>
</feature>
<dbReference type="Proteomes" id="UP000050509">
    <property type="component" value="Unassembled WGS sequence"/>
</dbReference>
<evidence type="ECO:0000256" key="1">
    <source>
        <dbReference type="SAM" id="MobiDB-lite"/>
    </source>
</evidence>
<sequence length="149" mass="15312">MSPSKGDRRPKQRKETDPKPKKGTAAAAKRRPHGADEALLADLAAAGISPEGSRPAAGKPEPARAPLDDTCQRLLILVRQRCPGLLPADPLPPGIVAAPVPVDPKQTAGLLTIAARQAALAATGARLPADPAQLPASVLWQDGADALLV</sequence>
<name>A0A0P9D0I9_9CHLR</name>
<feature type="region of interest" description="Disordered" evidence="1">
    <location>
        <begin position="1"/>
        <end position="66"/>
    </location>
</feature>
<evidence type="ECO:0000313" key="3">
    <source>
        <dbReference type="Proteomes" id="UP000050509"/>
    </source>
</evidence>
<feature type="compositionally biased region" description="Basic and acidic residues" evidence="1">
    <location>
        <begin position="1"/>
        <end position="20"/>
    </location>
</feature>
<dbReference type="AlphaFoldDB" id="A0A0P9D0I9"/>
<organism evidence="2 3">
    <name type="scientific">Kouleothrix aurantiaca</name>
    <dbReference type="NCBI Taxonomy" id="186479"/>
    <lineage>
        <taxon>Bacteria</taxon>
        <taxon>Bacillati</taxon>
        <taxon>Chloroflexota</taxon>
        <taxon>Chloroflexia</taxon>
        <taxon>Chloroflexales</taxon>
        <taxon>Roseiflexineae</taxon>
        <taxon>Roseiflexaceae</taxon>
        <taxon>Kouleothrix</taxon>
    </lineage>
</organism>
<keyword evidence="3" id="KW-1185">Reference proteome</keyword>
<evidence type="ECO:0000313" key="2">
    <source>
        <dbReference type="EMBL" id="KPV48942.1"/>
    </source>
</evidence>